<comment type="subunit">
    <text evidence="7">Homodimer.</text>
</comment>
<dbReference type="CDD" id="cd00776">
    <property type="entry name" value="AsxRS_core"/>
    <property type="match status" value="1"/>
</dbReference>
<proteinExistence type="inferred from homology"/>
<reference evidence="9 10" key="1">
    <citation type="submission" date="2011-08" db="EMBL/GenBank/DDBJ databases">
        <title>The Genome Sequence of Oribacterium sp. ACB7.</title>
        <authorList>
            <consortium name="The Broad Institute Genome Sequencing Platform"/>
            <person name="Earl A."/>
            <person name="Ward D."/>
            <person name="Feldgarden M."/>
            <person name="Gevers D."/>
            <person name="Sizova M."/>
            <person name="Hazen A."/>
            <person name="Epstein S."/>
            <person name="Young S.K."/>
            <person name="Zeng Q."/>
            <person name="Gargeya S."/>
            <person name="Fitzgerald M."/>
            <person name="Haas B."/>
            <person name="Abouelleil A."/>
            <person name="Alvarado L."/>
            <person name="Arachchi H.M."/>
            <person name="Berlin A."/>
            <person name="Brown A."/>
            <person name="Chapman S.B."/>
            <person name="Chen Z."/>
            <person name="Dunbar C."/>
            <person name="Freedman E."/>
            <person name="Gearin G."/>
            <person name="Gellesch M."/>
            <person name="Goldberg J."/>
            <person name="Griggs A."/>
            <person name="Gujja S."/>
            <person name="Heiman D."/>
            <person name="Howarth C."/>
            <person name="Larson L."/>
            <person name="Lui A."/>
            <person name="MacDonald P.J.P."/>
            <person name="Montmayeur A."/>
            <person name="Murphy C."/>
            <person name="Neiman D."/>
            <person name="Pearson M."/>
            <person name="Priest M."/>
            <person name="Roberts A."/>
            <person name="Saif S."/>
            <person name="Shea T."/>
            <person name="Shenoy N."/>
            <person name="Sisk P."/>
            <person name="Stolte C."/>
            <person name="Sykes S."/>
            <person name="Wortman J."/>
            <person name="Nusbaum C."/>
            <person name="Birren B."/>
        </authorList>
    </citation>
    <scope>NUCLEOTIDE SEQUENCE [LARGE SCALE GENOMIC DNA]</scope>
    <source>
        <strain evidence="9 10">ACB7</strain>
    </source>
</reference>
<evidence type="ECO:0000256" key="7">
    <source>
        <dbReference type="HAMAP-Rule" id="MF_00534"/>
    </source>
</evidence>
<dbReference type="InterPro" id="IPR004364">
    <property type="entry name" value="Aa-tRNA-synt_II"/>
</dbReference>
<dbReference type="GO" id="GO:0005524">
    <property type="term" value="F:ATP binding"/>
    <property type="evidence" value="ECO:0007669"/>
    <property type="project" value="UniProtKB-UniRule"/>
</dbReference>
<dbReference type="GO" id="GO:0016740">
    <property type="term" value="F:transferase activity"/>
    <property type="evidence" value="ECO:0007669"/>
    <property type="project" value="UniProtKB-ARBA"/>
</dbReference>
<dbReference type="Gene3D" id="3.30.930.10">
    <property type="entry name" value="Bira Bifunctional Protein, Domain 2"/>
    <property type="match status" value="1"/>
</dbReference>
<feature type="domain" description="Aminoacyl-transfer RNA synthetases class-II family profile" evidence="8">
    <location>
        <begin position="135"/>
        <end position="452"/>
    </location>
</feature>
<dbReference type="PRINTS" id="PR01042">
    <property type="entry name" value="TRNASYNTHASP"/>
</dbReference>
<dbReference type="HOGENOM" id="CLU_004553_2_0_9"/>
<dbReference type="GO" id="GO:0005737">
    <property type="term" value="C:cytoplasm"/>
    <property type="evidence" value="ECO:0007669"/>
    <property type="project" value="UniProtKB-SubCell"/>
</dbReference>
<dbReference type="AlphaFoldDB" id="G9WUD7"/>
<comment type="similarity">
    <text evidence="1 7">Belongs to the class-II aminoacyl-tRNA synthetase family.</text>
</comment>
<evidence type="ECO:0000313" key="10">
    <source>
        <dbReference type="Proteomes" id="UP000003527"/>
    </source>
</evidence>
<dbReference type="NCBIfam" id="TIGR00457">
    <property type="entry name" value="asnS"/>
    <property type="match status" value="1"/>
</dbReference>
<dbReference type="NCBIfam" id="NF003037">
    <property type="entry name" value="PRK03932.1"/>
    <property type="match status" value="1"/>
</dbReference>
<accession>G9WUD7</accession>
<keyword evidence="7" id="KW-0963">Cytoplasm</keyword>
<dbReference type="EMBL" id="AFZD01000016">
    <property type="protein sequence ID" value="EHL12340.1"/>
    <property type="molecule type" value="Genomic_DNA"/>
</dbReference>
<evidence type="ECO:0000256" key="4">
    <source>
        <dbReference type="ARBA" id="ARBA00022840"/>
    </source>
</evidence>
<dbReference type="PROSITE" id="PS50862">
    <property type="entry name" value="AA_TRNA_LIGASE_II"/>
    <property type="match status" value="1"/>
</dbReference>
<dbReference type="GO" id="GO:0004816">
    <property type="term" value="F:asparagine-tRNA ligase activity"/>
    <property type="evidence" value="ECO:0007669"/>
    <property type="project" value="UniProtKB-UniRule"/>
</dbReference>
<dbReference type="PANTHER" id="PTHR22594:SF34">
    <property type="entry name" value="ASPARAGINE--TRNA LIGASE, MITOCHONDRIAL-RELATED"/>
    <property type="match status" value="1"/>
</dbReference>
<sequence length="462" mass="52967">MEITGLRDIFLSKEEYLNQEVCVSGWVRSNRDSKNFGFLTISDGTFFTPLQVVYHDEMANFGEIAKLGVGAAVIVSGKLIPTPEAKQEFELQAVEISVEGETQPDYPLQKKRHSLEYLRTIPHLRPRTNTFQAVFRIRSQIAYAIHSFFQERGFVYVHTPLITASDAEGAGEMFEVTTLPLNDVPMKDGCVDYSEDFFGKKTSLTVSGQLNGEAFAQAFRDIYTFGPTFRAEKSNTQRHAAEFWMIEPEMAFADLDDVMFIAEDMLKYIIQYVLVNAPEELEFLNQFVDKGLLERLQHIVKSDFARVSYTESVEMLEKVNDRFEYKVKWGSDLQTEHERYLTEEIYKCPVFVTDYPKDIKSFYMKLNEDGKTVAAVDCLVPGIGEIIGGSQREDDLDKLTKRMQELNMNMEDYQFYLDLRKYGSTRHGGFGLGFERAVMYITGMSNIRDVLPFPRTVGNCEL</sequence>
<dbReference type="HAMAP" id="MF_00534">
    <property type="entry name" value="Asn_tRNA_synth"/>
    <property type="match status" value="1"/>
</dbReference>
<keyword evidence="6 7" id="KW-0030">Aminoacyl-tRNA synthetase</keyword>
<evidence type="ECO:0000313" key="9">
    <source>
        <dbReference type="EMBL" id="EHL12340.1"/>
    </source>
</evidence>
<keyword evidence="5 7" id="KW-0648">Protein biosynthesis</keyword>
<evidence type="ECO:0000256" key="3">
    <source>
        <dbReference type="ARBA" id="ARBA00022741"/>
    </source>
</evidence>
<dbReference type="InterPro" id="IPR004365">
    <property type="entry name" value="NA-bd_OB_tRNA"/>
</dbReference>
<dbReference type="InterPro" id="IPR012340">
    <property type="entry name" value="NA-bd_OB-fold"/>
</dbReference>
<dbReference type="SUPFAM" id="SSF55681">
    <property type="entry name" value="Class II aaRS and biotin synthetases"/>
    <property type="match status" value="1"/>
</dbReference>
<dbReference type="FunFam" id="3.30.930.10:FF:000016">
    <property type="entry name" value="Asparagine--tRNA ligase"/>
    <property type="match status" value="1"/>
</dbReference>
<protein>
    <recommendedName>
        <fullName evidence="7">Asparagine--tRNA ligase</fullName>
        <ecNumber evidence="7">6.1.1.22</ecNumber>
    </recommendedName>
    <alternativeName>
        <fullName evidence="7">Asparaginyl-tRNA synthetase</fullName>
        <shortName evidence="7">AsnRS</shortName>
    </alternativeName>
</protein>
<dbReference type="Proteomes" id="UP000003527">
    <property type="component" value="Unassembled WGS sequence"/>
</dbReference>
<dbReference type="PANTHER" id="PTHR22594">
    <property type="entry name" value="ASPARTYL/LYSYL-TRNA SYNTHETASE"/>
    <property type="match status" value="1"/>
</dbReference>
<evidence type="ECO:0000256" key="5">
    <source>
        <dbReference type="ARBA" id="ARBA00022917"/>
    </source>
</evidence>
<dbReference type="RefSeq" id="WP_009536520.1">
    <property type="nucleotide sequence ID" value="NZ_JH414504.1"/>
</dbReference>
<comment type="subcellular location">
    <subcellularLocation>
        <location evidence="7">Cytoplasm</location>
    </subcellularLocation>
</comment>
<dbReference type="InterPro" id="IPR006195">
    <property type="entry name" value="aa-tRNA-synth_II"/>
</dbReference>
<evidence type="ECO:0000256" key="2">
    <source>
        <dbReference type="ARBA" id="ARBA00022598"/>
    </source>
</evidence>
<dbReference type="GO" id="GO:0006421">
    <property type="term" value="P:asparaginyl-tRNA aminoacylation"/>
    <property type="evidence" value="ECO:0007669"/>
    <property type="project" value="UniProtKB-UniRule"/>
</dbReference>
<name>G9WUD7_9FIRM</name>
<dbReference type="InterPro" id="IPR002312">
    <property type="entry name" value="Asp/Asn-tRNA-synth_IIb"/>
</dbReference>
<dbReference type="Pfam" id="PF01336">
    <property type="entry name" value="tRNA_anti-codon"/>
    <property type="match status" value="1"/>
</dbReference>
<gene>
    <name evidence="7" type="primary">asnS</name>
    <name evidence="9" type="ORF">HMPREF9624_00647</name>
</gene>
<keyword evidence="2 7" id="KW-0436">Ligase</keyword>
<keyword evidence="4 7" id="KW-0067">ATP-binding</keyword>
<comment type="catalytic activity">
    <reaction evidence="7">
        <text>tRNA(Asn) + L-asparagine + ATP = L-asparaginyl-tRNA(Asn) + AMP + diphosphate + H(+)</text>
        <dbReference type="Rhea" id="RHEA:11180"/>
        <dbReference type="Rhea" id="RHEA-COMP:9659"/>
        <dbReference type="Rhea" id="RHEA-COMP:9674"/>
        <dbReference type="ChEBI" id="CHEBI:15378"/>
        <dbReference type="ChEBI" id="CHEBI:30616"/>
        <dbReference type="ChEBI" id="CHEBI:33019"/>
        <dbReference type="ChEBI" id="CHEBI:58048"/>
        <dbReference type="ChEBI" id="CHEBI:78442"/>
        <dbReference type="ChEBI" id="CHEBI:78515"/>
        <dbReference type="ChEBI" id="CHEBI:456215"/>
        <dbReference type="EC" id="6.1.1.22"/>
    </reaction>
</comment>
<dbReference type="Pfam" id="PF00152">
    <property type="entry name" value="tRNA-synt_2"/>
    <property type="match status" value="1"/>
</dbReference>
<dbReference type="GO" id="GO:0003676">
    <property type="term" value="F:nucleic acid binding"/>
    <property type="evidence" value="ECO:0007669"/>
    <property type="project" value="InterPro"/>
</dbReference>
<dbReference type="SUPFAM" id="SSF50249">
    <property type="entry name" value="Nucleic acid-binding proteins"/>
    <property type="match status" value="1"/>
</dbReference>
<dbReference type="InterPro" id="IPR045864">
    <property type="entry name" value="aa-tRNA-synth_II/BPL/LPL"/>
</dbReference>
<dbReference type="Gene3D" id="2.40.50.140">
    <property type="entry name" value="Nucleic acid-binding proteins"/>
    <property type="match status" value="1"/>
</dbReference>
<dbReference type="EC" id="6.1.1.22" evidence="7"/>
<dbReference type="PATRIC" id="fig|796944.3.peg.1361"/>
<dbReference type="InterPro" id="IPR004522">
    <property type="entry name" value="Asn-tRNA-ligase"/>
</dbReference>
<evidence type="ECO:0000259" key="8">
    <source>
        <dbReference type="PROSITE" id="PS50862"/>
    </source>
</evidence>
<comment type="caution">
    <text evidence="9">The sequence shown here is derived from an EMBL/GenBank/DDBJ whole genome shotgun (WGS) entry which is preliminary data.</text>
</comment>
<evidence type="ECO:0000256" key="1">
    <source>
        <dbReference type="ARBA" id="ARBA00008226"/>
    </source>
</evidence>
<organism evidence="9 10">
    <name type="scientific">Oribacterium asaccharolyticum ACB7</name>
    <dbReference type="NCBI Taxonomy" id="796944"/>
    <lineage>
        <taxon>Bacteria</taxon>
        <taxon>Bacillati</taxon>
        <taxon>Bacillota</taxon>
        <taxon>Clostridia</taxon>
        <taxon>Lachnospirales</taxon>
        <taxon>Lachnospiraceae</taxon>
        <taxon>Oribacterium</taxon>
    </lineage>
</organism>
<keyword evidence="3 7" id="KW-0547">Nucleotide-binding</keyword>
<dbReference type="CDD" id="cd04318">
    <property type="entry name" value="EcAsnRS_like_N"/>
    <property type="match status" value="1"/>
</dbReference>
<evidence type="ECO:0000256" key="6">
    <source>
        <dbReference type="ARBA" id="ARBA00023146"/>
    </source>
</evidence>
<keyword evidence="10" id="KW-1185">Reference proteome</keyword>
<dbReference type="GO" id="GO:0140096">
    <property type="term" value="F:catalytic activity, acting on a protein"/>
    <property type="evidence" value="ECO:0007669"/>
    <property type="project" value="UniProtKB-ARBA"/>
</dbReference>